<dbReference type="InterPro" id="IPR058442">
    <property type="entry name" value="DUF8129"/>
</dbReference>
<feature type="domain" description="DUF8129" evidence="2">
    <location>
        <begin position="126"/>
        <end position="168"/>
    </location>
</feature>
<name>A0A4Q7J7D0_9PSEU</name>
<gene>
    <name evidence="3" type="ORF">EWH70_14215</name>
</gene>
<dbReference type="InterPro" id="IPR047728">
    <property type="entry name" value="LipDrop-assoc"/>
</dbReference>
<evidence type="ECO:0000313" key="3">
    <source>
        <dbReference type="EMBL" id="RZQ63570.1"/>
    </source>
</evidence>
<protein>
    <submittedName>
        <fullName evidence="3">Lipid droplet-associated protein</fullName>
    </submittedName>
</protein>
<dbReference type="AlphaFoldDB" id="A0A4Q7J7D0"/>
<feature type="region of interest" description="Disordered" evidence="1">
    <location>
        <begin position="78"/>
        <end position="116"/>
    </location>
</feature>
<evidence type="ECO:0000256" key="1">
    <source>
        <dbReference type="SAM" id="MobiDB-lite"/>
    </source>
</evidence>
<comment type="caution">
    <text evidence="3">The sequence shown here is derived from an EMBL/GenBank/DDBJ whole genome shotgun (WGS) entry which is preliminary data.</text>
</comment>
<organism evidence="3 4">
    <name type="scientific">Amycolatopsis suaedae</name>
    <dbReference type="NCBI Taxonomy" id="2510978"/>
    <lineage>
        <taxon>Bacteria</taxon>
        <taxon>Bacillati</taxon>
        <taxon>Actinomycetota</taxon>
        <taxon>Actinomycetes</taxon>
        <taxon>Pseudonocardiales</taxon>
        <taxon>Pseudonocardiaceae</taxon>
        <taxon>Amycolatopsis</taxon>
    </lineage>
</organism>
<dbReference type="RefSeq" id="WP_130475822.1">
    <property type="nucleotide sequence ID" value="NZ_SFCC01000006.1"/>
</dbReference>
<reference evidence="3 4" key="1">
    <citation type="submission" date="2019-02" db="EMBL/GenBank/DDBJ databases">
        <title>Draft genome sequence of Amycolatopsis sp. 8-3EHSu isolated from roots of Suaeda maritima.</title>
        <authorList>
            <person name="Duangmal K."/>
            <person name="Chantavorakit T."/>
        </authorList>
    </citation>
    <scope>NUCLEOTIDE SEQUENCE [LARGE SCALE GENOMIC DNA]</scope>
    <source>
        <strain evidence="3 4">8-3EHSu</strain>
    </source>
</reference>
<accession>A0A4Q7J7D0</accession>
<evidence type="ECO:0000313" key="4">
    <source>
        <dbReference type="Proteomes" id="UP000292003"/>
    </source>
</evidence>
<proteinExistence type="predicted"/>
<dbReference type="Pfam" id="PF26450">
    <property type="entry name" value="DUF8129"/>
    <property type="match status" value="1"/>
</dbReference>
<evidence type="ECO:0000259" key="2">
    <source>
        <dbReference type="Pfam" id="PF26450"/>
    </source>
</evidence>
<dbReference type="Proteomes" id="UP000292003">
    <property type="component" value="Unassembled WGS sequence"/>
</dbReference>
<dbReference type="NCBIfam" id="NF033649">
    <property type="entry name" value="LipDrop_Rv1109c"/>
    <property type="match status" value="1"/>
</dbReference>
<dbReference type="EMBL" id="SFCC01000006">
    <property type="protein sequence ID" value="RZQ63570.1"/>
    <property type="molecule type" value="Genomic_DNA"/>
</dbReference>
<dbReference type="OrthoDB" id="3544242at2"/>
<keyword evidence="4" id="KW-1185">Reference proteome</keyword>
<sequence>MKPLPLPLRIAAGLAVTTVERARELPRQLTGLPVTVASQVLQLSMRVQQHITELAIKGDDALAALRPVEEAPSWATFDEDLPAESTNGVADDPWSQEEQALAADHPEGEFDTAGPAGVAGYDDLTLPQLRARLRRFSAEQLEEILAYERDHANRPQFTGMLARRLGNLHRTGEASEENNGQ</sequence>